<dbReference type="Proteomes" id="UP000469559">
    <property type="component" value="Unassembled WGS sequence"/>
</dbReference>
<dbReference type="EMBL" id="QGMF01000497">
    <property type="protein sequence ID" value="TVY15467.1"/>
    <property type="molecule type" value="Genomic_DNA"/>
</dbReference>
<reference evidence="2 3" key="1">
    <citation type="submission" date="2018-05" db="EMBL/GenBank/DDBJ databases">
        <title>Whole genome sequencing for identification of molecular markers to develop diagnostic detection tools for the regulated plant pathogen Lachnellula willkommii.</title>
        <authorList>
            <person name="Giroux E."/>
            <person name="Bilodeau G."/>
        </authorList>
    </citation>
    <scope>NUCLEOTIDE SEQUENCE [LARGE SCALE GENOMIC DNA]</scope>
    <source>
        <strain evidence="2 3">CBS 203.66</strain>
    </source>
</reference>
<feature type="compositionally biased region" description="Polar residues" evidence="1">
    <location>
        <begin position="306"/>
        <end position="321"/>
    </location>
</feature>
<evidence type="ECO:0000256" key="1">
    <source>
        <dbReference type="SAM" id="MobiDB-lite"/>
    </source>
</evidence>
<organism evidence="2 3">
    <name type="scientific">Lachnellula arida</name>
    <dbReference type="NCBI Taxonomy" id="1316785"/>
    <lineage>
        <taxon>Eukaryota</taxon>
        <taxon>Fungi</taxon>
        <taxon>Dikarya</taxon>
        <taxon>Ascomycota</taxon>
        <taxon>Pezizomycotina</taxon>
        <taxon>Leotiomycetes</taxon>
        <taxon>Helotiales</taxon>
        <taxon>Lachnaceae</taxon>
        <taxon>Lachnellula</taxon>
    </lineage>
</organism>
<feature type="region of interest" description="Disordered" evidence="1">
    <location>
        <begin position="226"/>
        <end position="253"/>
    </location>
</feature>
<dbReference type="CDD" id="cd00303">
    <property type="entry name" value="retropepsin_like"/>
    <property type="match status" value="1"/>
</dbReference>
<sequence>STDVIKGSCIELVAAFHKDFRHDAAQEHSLSTAVAQYLQPTLVEEHIKIEIEEQRLQAELQKRQLDDVDATLFLIKLLPVQQGIEVRFSAMCKLDTGSEINIVDQGFIQEHKLEDLVEEIPLELQKPYRGFGGGQFTFARKIFLPFMMKRATKIRTAEFFLYPDLDFNILIGNKFFTAVVEDDETYKNSVALIVPGKQKLDPEQEALKRDQLDRQQGDDIALKKEKDERRRRTLLHRQQQQLSPSSFGTSGRAYTIYDDSVPAAPQYGITSYIRQGGQGHQMSEYMEARSNPNNFFGTRNDFQDHPQGSSGSNPQADNPTMSGALKDQEQLVGNSPSLDLPPSTID</sequence>
<dbReference type="OrthoDB" id="5426765at2759"/>
<protein>
    <submittedName>
        <fullName evidence="2">Uncharacterized protein</fullName>
    </submittedName>
</protein>
<feature type="non-terminal residue" evidence="2">
    <location>
        <position position="1"/>
    </location>
</feature>
<keyword evidence="3" id="KW-1185">Reference proteome</keyword>
<feature type="region of interest" description="Disordered" evidence="1">
    <location>
        <begin position="290"/>
        <end position="346"/>
    </location>
</feature>
<evidence type="ECO:0000313" key="3">
    <source>
        <dbReference type="Proteomes" id="UP000469559"/>
    </source>
</evidence>
<evidence type="ECO:0000313" key="2">
    <source>
        <dbReference type="EMBL" id="TVY15467.1"/>
    </source>
</evidence>
<accession>A0A8T9B6Z5</accession>
<dbReference type="AlphaFoldDB" id="A0A8T9B6Z5"/>
<name>A0A8T9B6Z5_9HELO</name>
<comment type="caution">
    <text evidence="2">The sequence shown here is derived from an EMBL/GenBank/DDBJ whole genome shotgun (WGS) entry which is preliminary data.</text>
</comment>
<gene>
    <name evidence="2" type="ORF">LARI1_G007327</name>
</gene>
<proteinExistence type="predicted"/>